<feature type="region of interest" description="Disordered" evidence="1">
    <location>
        <begin position="131"/>
        <end position="198"/>
    </location>
</feature>
<evidence type="ECO:0000313" key="3">
    <source>
        <dbReference type="Proteomes" id="UP000219338"/>
    </source>
</evidence>
<feature type="compositionally biased region" description="Acidic residues" evidence="1">
    <location>
        <begin position="139"/>
        <end position="152"/>
    </location>
</feature>
<dbReference type="InterPro" id="IPR027921">
    <property type="entry name" value="NOPCHAP1"/>
</dbReference>
<dbReference type="GO" id="GO:0000492">
    <property type="term" value="P:box C/D snoRNP assembly"/>
    <property type="evidence" value="ECO:0007669"/>
    <property type="project" value="InterPro"/>
</dbReference>
<evidence type="ECO:0000313" key="2">
    <source>
        <dbReference type="EMBL" id="SJL13775.1"/>
    </source>
</evidence>
<dbReference type="GO" id="GO:0062064">
    <property type="term" value="F:box C/D methylation guide snoRNP complex binding"/>
    <property type="evidence" value="ECO:0007669"/>
    <property type="project" value="TreeGrafter"/>
</dbReference>
<dbReference type="Pfam" id="PF15370">
    <property type="entry name" value="NOPCHAP1"/>
    <property type="match status" value="1"/>
</dbReference>
<organism evidence="2 3">
    <name type="scientific">Armillaria ostoyae</name>
    <name type="common">Armillaria root rot fungus</name>
    <dbReference type="NCBI Taxonomy" id="47428"/>
    <lineage>
        <taxon>Eukaryota</taxon>
        <taxon>Fungi</taxon>
        <taxon>Dikarya</taxon>
        <taxon>Basidiomycota</taxon>
        <taxon>Agaricomycotina</taxon>
        <taxon>Agaricomycetes</taxon>
        <taxon>Agaricomycetidae</taxon>
        <taxon>Agaricales</taxon>
        <taxon>Marasmiineae</taxon>
        <taxon>Physalacriaceae</taxon>
        <taxon>Armillaria</taxon>
    </lineage>
</organism>
<dbReference type="PANTHER" id="PTHR28674:SF1">
    <property type="entry name" value="NOP PROTEIN CHAPERONE 1"/>
    <property type="match status" value="1"/>
</dbReference>
<evidence type="ECO:0000256" key="1">
    <source>
        <dbReference type="SAM" id="MobiDB-lite"/>
    </source>
</evidence>
<dbReference type="Proteomes" id="UP000219338">
    <property type="component" value="Unassembled WGS sequence"/>
</dbReference>
<keyword evidence="3" id="KW-1185">Reference proteome</keyword>
<proteinExistence type="predicted"/>
<accession>A0A284RYE2</accession>
<protein>
    <submittedName>
        <fullName evidence="2">Uncharacterized protein</fullName>
    </submittedName>
</protein>
<dbReference type="OrthoDB" id="1112980at2759"/>
<dbReference type="OMA" id="MHKLNTA"/>
<sequence length="198" mass="22136">MDDEHAQIPVEKLEVEEDDARIKRIEAVMHKLNTASDLRPPPTAAKPFDFGERRTFAVDPPSELLSRVQAFLPQMEASNAILTQRVELDPKSVDIEHITEGMDQYIEMNLGLGVFEHRKDVQSQQQNLDFQMAVSSSSESDEEDSSDTDTDSSSEIITSFLPSPRPIKPLPKRGLSGNRSPRIVVLGSQEFPESSSTR</sequence>
<reference evidence="3" key="1">
    <citation type="journal article" date="2017" name="Nat. Ecol. Evol.">
        <title>Genome expansion and lineage-specific genetic innovations in the forest pathogenic fungi Armillaria.</title>
        <authorList>
            <person name="Sipos G."/>
            <person name="Prasanna A.N."/>
            <person name="Walter M.C."/>
            <person name="O'Connor E."/>
            <person name="Balint B."/>
            <person name="Krizsan K."/>
            <person name="Kiss B."/>
            <person name="Hess J."/>
            <person name="Varga T."/>
            <person name="Slot J."/>
            <person name="Riley R."/>
            <person name="Boka B."/>
            <person name="Rigling D."/>
            <person name="Barry K."/>
            <person name="Lee J."/>
            <person name="Mihaltcheva S."/>
            <person name="LaButti K."/>
            <person name="Lipzen A."/>
            <person name="Waldron R."/>
            <person name="Moloney N.M."/>
            <person name="Sperisen C."/>
            <person name="Kredics L."/>
            <person name="Vagvoelgyi C."/>
            <person name="Patrignani A."/>
            <person name="Fitzpatrick D."/>
            <person name="Nagy I."/>
            <person name="Doyle S."/>
            <person name="Anderson J.B."/>
            <person name="Grigoriev I.V."/>
            <person name="Gueldener U."/>
            <person name="Muensterkoetter M."/>
            <person name="Nagy L.G."/>
        </authorList>
    </citation>
    <scope>NUCLEOTIDE SEQUENCE [LARGE SCALE GENOMIC DNA]</scope>
    <source>
        <strain evidence="3">C18/9</strain>
    </source>
</reference>
<name>A0A284RYE2_ARMOS</name>
<gene>
    <name evidence="2" type="ORF">ARMOST_17223</name>
</gene>
<dbReference type="AlphaFoldDB" id="A0A284RYE2"/>
<dbReference type="EMBL" id="FUEG01000021">
    <property type="protein sequence ID" value="SJL13775.1"/>
    <property type="molecule type" value="Genomic_DNA"/>
</dbReference>
<dbReference type="STRING" id="47428.A0A284RYE2"/>
<dbReference type="PANTHER" id="PTHR28674">
    <property type="entry name" value="SIMILAR TO DNA SEGMENT, CHR 10, WAYNE STATE UNIVERSITY 102,-EXPRESSED"/>
    <property type="match status" value="1"/>
</dbReference>